<evidence type="ECO:0000313" key="11">
    <source>
        <dbReference type="Proteomes" id="UP001153636"/>
    </source>
</evidence>
<evidence type="ECO:0000256" key="8">
    <source>
        <dbReference type="ARBA" id="ARBA00023288"/>
    </source>
</evidence>
<dbReference type="InterPro" id="IPR050975">
    <property type="entry name" value="Sleep_regulator"/>
</dbReference>
<evidence type="ECO:0000256" key="4">
    <source>
        <dbReference type="ARBA" id="ARBA00022729"/>
    </source>
</evidence>
<evidence type="ECO:0000256" key="9">
    <source>
        <dbReference type="SAM" id="SignalP"/>
    </source>
</evidence>
<dbReference type="PANTHER" id="PTHR33562:SF23">
    <property type="entry name" value="PROTEIN QUIVER"/>
    <property type="match status" value="1"/>
</dbReference>
<evidence type="ECO:0000256" key="7">
    <source>
        <dbReference type="ARBA" id="ARBA00023180"/>
    </source>
</evidence>
<evidence type="ECO:0000256" key="2">
    <source>
        <dbReference type="ARBA" id="ARBA00022622"/>
    </source>
</evidence>
<keyword evidence="5" id="KW-1133">Transmembrane helix</keyword>
<keyword evidence="7" id="KW-0325">Glycoprotein</keyword>
<evidence type="ECO:0000256" key="6">
    <source>
        <dbReference type="ARBA" id="ARBA00023136"/>
    </source>
</evidence>
<evidence type="ECO:0000256" key="1">
    <source>
        <dbReference type="ARBA" id="ARBA00004589"/>
    </source>
</evidence>
<name>A0A9P0D0Y8_9CUCU</name>
<gene>
    <name evidence="10" type="ORF">PSYICH_LOCUS10473</name>
</gene>
<dbReference type="GO" id="GO:0098552">
    <property type="term" value="C:side of membrane"/>
    <property type="evidence" value="ECO:0007669"/>
    <property type="project" value="UniProtKB-KW"/>
</dbReference>
<comment type="subcellular location">
    <subcellularLocation>
        <location evidence="1">Membrane</location>
        <topology evidence="1">Lipid-anchor</topology>
        <topology evidence="1">GPI-anchor</topology>
    </subcellularLocation>
</comment>
<evidence type="ECO:0000256" key="3">
    <source>
        <dbReference type="ARBA" id="ARBA00022692"/>
    </source>
</evidence>
<keyword evidence="4 9" id="KW-0732">Signal</keyword>
<dbReference type="OrthoDB" id="6420171at2759"/>
<keyword evidence="11" id="KW-1185">Reference proteome</keyword>
<reference evidence="10" key="1">
    <citation type="submission" date="2022-01" db="EMBL/GenBank/DDBJ databases">
        <authorList>
            <person name="King R."/>
        </authorList>
    </citation>
    <scope>NUCLEOTIDE SEQUENCE</scope>
</reference>
<keyword evidence="8" id="KW-0449">Lipoprotein</keyword>
<sequence length="149" mass="16930">MSTIGNLGIFCVTIFSLITIGFPLSCFQCNSAINPDCSGLHVNDTTSKHYKECTGVYNGETPFCRIYVTNVMHIKEPEKAMRIDRSCGWVRNRTLPEVEKCSKDDTDFIKKTNCVCFKNGCNDAEYLGSSKIIMTSFLLIPFVRYYLYQ</sequence>
<evidence type="ECO:0008006" key="12">
    <source>
        <dbReference type="Google" id="ProtNLM"/>
    </source>
</evidence>
<feature type="signal peptide" evidence="9">
    <location>
        <begin position="1"/>
        <end position="32"/>
    </location>
</feature>
<dbReference type="GO" id="GO:0030431">
    <property type="term" value="P:sleep"/>
    <property type="evidence" value="ECO:0007669"/>
    <property type="project" value="InterPro"/>
</dbReference>
<feature type="chain" id="PRO_5040230985" description="Protein quiver" evidence="9">
    <location>
        <begin position="33"/>
        <end position="149"/>
    </location>
</feature>
<proteinExistence type="predicted"/>
<dbReference type="InterPro" id="IPR031424">
    <property type="entry name" value="QVR-like"/>
</dbReference>
<dbReference type="GO" id="GO:0032222">
    <property type="term" value="P:regulation of synaptic transmission, cholinergic"/>
    <property type="evidence" value="ECO:0007669"/>
    <property type="project" value="InterPro"/>
</dbReference>
<dbReference type="EMBL" id="OV651816">
    <property type="protein sequence ID" value="CAH1110070.1"/>
    <property type="molecule type" value="Genomic_DNA"/>
</dbReference>
<dbReference type="PANTHER" id="PTHR33562">
    <property type="entry name" value="ATILLA, ISOFORM B-RELATED-RELATED"/>
    <property type="match status" value="1"/>
</dbReference>
<accession>A0A9P0D0Y8</accession>
<evidence type="ECO:0000256" key="5">
    <source>
        <dbReference type="ARBA" id="ARBA00022989"/>
    </source>
</evidence>
<dbReference type="AlphaFoldDB" id="A0A9P0D0Y8"/>
<dbReference type="Pfam" id="PF17064">
    <property type="entry name" value="QVR"/>
    <property type="match status" value="1"/>
</dbReference>
<keyword evidence="2" id="KW-0336">GPI-anchor</keyword>
<keyword evidence="6" id="KW-0472">Membrane</keyword>
<protein>
    <recommendedName>
        <fullName evidence="12">Protein quiver</fullName>
    </recommendedName>
</protein>
<keyword evidence="3" id="KW-0812">Transmembrane</keyword>
<dbReference type="Proteomes" id="UP001153636">
    <property type="component" value="Chromosome 4"/>
</dbReference>
<evidence type="ECO:0000313" key="10">
    <source>
        <dbReference type="EMBL" id="CAH1110070.1"/>
    </source>
</evidence>
<organism evidence="10 11">
    <name type="scientific">Psylliodes chrysocephalus</name>
    <dbReference type="NCBI Taxonomy" id="3402493"/>
    <lineage>
        <taxon>Eukaryota</taxon>
        <taxon>Metazoa</taxon>
        <taxon>Ecdysozoa</taxon>
        <taxon>Arthropoda</taxon>
        <taxon>Hexapoda</taxon>
        <taxon>Insecta</taxon>
        <taxon>Pterygota</taxon>
        <taxon>Neoptera</taxon>
        <taxon>Endopterygota</taxon>
        <taxon>Coleoptera</taxon>
        <taxon>Polyphaga</taxon>
        <taxon>Cucujiformia</taxon>
        <taxon>Chrysomeloidea</taxon>
        <taxon>Chrysomelidae</taxon>
        <taxon>Galerucinae</taxon>
        <taxon>Alticini</taxon>
        <taxon>Psylliodes</taxon>
    </lineage>
</organism>